<dbReference type="SUPFAM" id="SSF53756">
    <property type="entry name" value="UDP-Glycosyltransferase/glycogen phosphorylase"/>
    <property type="match status" value="1"/>
</dbReference>
<dbReference type="GO" id="GO:0008194">
    <property type="term" value="F:UDP-glycosyltransferase activity"/>
    <property type="evidence" value="ECO:0007669"/>
    <property type="project" value="InterPro"/>
</dbReference>
<dbReference type="RefSeq" id="WP_096503486.1">
    <property type="nucleotide sequence ID" value="NZ_AP018165.1"/>
</dbReference>
<dbReference type="PANTHER" id="PTHR48050">
    <property type="entry name" value="STEROL 3-BETA-GLUCOSYLTRANSFERASE"/>
    <property type="match status" value="1"/>
</dbReference>
<keyword evidence="4" id="KW-1185">Reference proteome</keyword>
<dbReference type="InterPro" id="IPR010610">
    <property type="entry name" value="EryCIII-like_C"/>
</dbReference>
<dbReference type="KEGG" id="mste:MSTE_03791"/>
<organism evidence="3 4">
    <name type="scientific">[Mycobacterium] stephanolepidis</name>
    <dbReference type="NCBI Taxonomy" id="1520670"/>
    <lineage>
        <taxon>Bacteria</taxon>
        <taxon>Bacillati</taxon>
        <taxon>Actinomycetota</taxon>
        <taxon>Actinomycetes</taxon>
        <taxon>Mycobacteriales</taxon>
        <taxon>Mycobacteriaceae</taxon>
        <taxon>Mycobacteroides</taxon>
    </lineage>
</organism>
<keyword evidence="3" id="KW-0328">Glycosyltransferase</keyword>
<dbReference type="InterPro" id="IPR050426">
    <property type="entry name" value="Glycosyltransferase_28"/>
</dbReference>
<gene>
    <name evidence="3" type="ORF">MSTE_03791</name>
</gene>
<reference evidence="4" key="1">
    <citation type="journal article" date="2017" name="Genome Announc.">
        <title>Complete Genome Sequence of Mycobacterium stephanolepidis.</title>
        <authorList>
            <person name="Fukano H."/>
            <person name="Yoshida M."/>
            <person name="Katayama Y."/>
            <person name="Omatsu T."/>
            <person name="Mizutani T."/>
            <person name="Kurata O."/>
            <person name="Wada S."/>
            <person name="Hoshino Y."/>
        </authorList>
    </citation>
    <scope>NUCLEOTIDE SEQUENCE [LARGE SCALE GENOMIC DNA]</scope>
    <source>
        <strain evidence="4">NJB0901</strain>
    </source>
</reference>
<name>A0A1Z4F1M2_9MYCO</name>
<protein>
    <submittedName>
        <fullName evidence="3">Putative glycosyltransferase</fullName>
        <ecNumber evidence="3">2.4.-.-</ecNumber>
    </submittedName>
</protein>
<dbReference type="OrthoDB" id="3253247at2"/>
<evidence type="ECO:0000313" key="4">
    <source>
        <dbReference type="Proteomes" id="UP000217954"/>
    </source>
</evidence>
<feature type="domain" description="Erythromycin biosynthesis protein CIII-like C-terminal" evidence="2">
    <location>
        <begin position="278"/>
        <end position="384"/>
    </location>
</feature>
<dbReference type="EC" id="2.4.-.-" evidence="3"/>
<dbReference type="Gene3D" id="3.40.50.2000">
    <property type="entry name" value="Glycogen Phosphorylase B"/>
    <property type="match status" value="2"/>
</dbReference>
<evidence type="ECO:0000259" key="1">
    <source>
        <dbReference type="Pfam" id="PF03033"/>
    </source>
</evidence>
<dbReference type="CDD" id="cd03784">
    <property type="entry name" value="GT1_Gtf-like"/>
    <property type="match status" value="1"/>
</dbReference>
<keyword evidence="3" id="KW-0808">Transferase</keyword>
<proteinExistence type="predicted"/>
<dbReference type="FunFam" id="3.40.50.2000:FF:000009">
    <property type="entry name" value="Sterol 3-beta-glucosyltransferase UGT80A2"/>
    <property type="match status" value="1"/>
</dbReference>
<reference evidence="3 4" key="2">
    <citation type="journal article" date="2017" name="Int. J. Syst. Evol. Microbiol.">
        <title>Mycobacterium stephanolepidis sp. nov., a rapidly growing species related to Mycobacterium chelonae, isolated from marine teleost fish, Stephanolepis cirrhifer.</title>
        <authorList>
            <person name="Fukano H."/>
            <person name="Wada S."/>
            <person name="Kurata O."/>
            <person name="Katayama K."/>
            <person name="Fujiwara N."/>
            <person name="Hoshino Y."/>
        </authorList>
    </citation>
    <scope>NUCLEOTIDE SEQUENCE [LARGE SCALE GENOMIC DNA]</scope>
    <source>
        <strain evidence="3 4">NJB0901</strain>
    </source>
</reference>
<dbReference type="Pfam" id="PF06722">
    <property type="entry name" value="EryCIII-like_C"/>
    <property type="match status" value="1"/>
</dbReference>
<dbReference type="GO" id="GO:0033072">
    <property type="term" value="P:vancomycin biosynthetic process"/>
    <property type="evidence" value="ECO:0007669"/>
    <property type="project" value="UniProtKB-ARBA"/>
</dbReference>
<evidence type="ECO:0000313" key="3">
    <source>
        <dbReference type="EMBL" id="BAX99089.1"/>
    </source>
</evidence>
<dbReference type="InterPro" id="IPR002213">
    <property type="entry name" value="UDP_glucos_trans"/>
</dbReference>
<dbReference type="PANTHER" id="PTHR48050:SF13">
    <property type="entry name" value="STEROL 3-BETA-GLUCOSYLTRANSFERASE UGT80A2"/>
    <property type="match status" value="1"/>
</dbReference>
<dbReference type="InterPro" id="IPR004276">
    <property type="entry name" value="GlycoTrans_28_N"/>
</dbReference>
<feature type="domain" description="Glycosyltransferase family 28 N-terminal" evidence="1">
    <location>
        <begin position="3"/>
        <end position="73"/>
    </location>
</feature>
<evidence type="ECO:0000259" key="2">
    <source>
        <dbReference type="Pfam" id="PF06722"/>
    </source>
</evidence>
<dbReference type="GO" id="GO:0005975">
    <property type="term" value="P:carbohydrate metabolic process"/>
    <property type="evidence" value="ECO:0007669"/>
    <property type="project" value="InterPro"/>
</dbReference>
<sequence>MRFALAVHGTRGDVEPCAAVALELRRRGHDIAMAVPPDLIGFIESAGLTAVAYGPHSQQQMEEDFFREFWSVRTCGSFARRAREYVTRGWDAMSLTVTELAQGADLVLTGTTYQEVAANAAEHHGVPFAALHYFPLRPNGRLWPQLPSLLNHAVVTAFSWIHWRLIEKSDSAQRKQLNLSCSVGPSYRQHLRRGALEIQAYDSVFFRGLSDDWCRRRPFVGGLTLGLATSTDHEVDSWISSGPPPIYFGFGSMPVESPTTMIAMAAEACRQLGLRALISCPAAAASDLTAVQSEGVKIVGVVNHSEVFPRCRAIVHHGGAGTTTAALRAGIPALILWFGADQPIWAAQVETLGVGSAQRFSNVTVPSLVARLRSVLTPECAARARFTAMQMTDAGMSVSTTADLLEDTACRSARQRGRTG</sequence>
<dbReference type="Proteomes" id="UP000217954">
    <property type="component" value="Chromosome"/>
</dbReference>
<accession>A0A1Z4F1M2</accession>
<dbReference type="Pfam" id="PF03033">
    <property type="entry name" value="Glyco_transf_28"/>
    <property type="match status" value="1"/>
</dbReference>
<dbReference type="AlphaFoldDB" id="A0A1Z4F1M2"/>
<dbReference type="EMBL" id="AP018165">
    <property type="protein sequence ID" value="BAX99089.1"/>
    <property type="molecule type" value="Genomic_DNA"/>
</dbReference>
<dbReference type="GO" id="GO:0016758">
    <property type="term" value="F:hexosyltransferase activity"/>
    <property type="evidence" value="ECO:0007669"/>
    <property type="project" value="InterPro"/>
</dbReference>